<evidence type="ECO:0000313" key="8">
    <source>
        <dbReference type="Proteomes" id="UP000612680"/>
    </source>
</evidence>
<reference evidence="7 8" key="1">
    <citation type="submission" date="2020-06" db="EMBL/GenBank/DDBJ databases">
        <title>Dyadobacter sandarakinus sp. nov., isolated from the soil of the Arctic Yellow River Station.</title>
        <authorList>
            <person name="Zhang Y."/>
            <person name="Peng F."/>
        </authorList>
    </citation>
    <scope>NUCLEOTIDE SEQUENCE [LARGE SCALE GENOMIC DNA]</scope>
    <source>
        <strain evidence="7 8">Q3-56</strain>
    </source>
</reference>
<dbReference type="SUPFAM" id="SSF52540">
    <property type="entry name" value="P-loop containing nucleoside triphosphate hydrolases"/>
    <property type="match status" value="1"/>
</dbReference>
<evidence type="ECO:0000313" key="7">
    <source>
        <dbReference type="EMBL" id="QRR01822.1"/>
    </source>
</evidence>
<name>A0ABX7I8F0_9BACT</name>
<dbReference type="HAMAP" id="MF_00376">
    <property type="entry name" value="Dephospho_CoA_kinase"/>
    <property type="match status" value="1"/>
</dbReference>
<dbReference type="Pfam" id="PF01121">
    <property type="entry name" value="CoaE"/>
    <property type="match status" value="1"/>
</dbReference>
<comment type="similarity">
    <text evidence="1 5">Belongs to the CoaE family.</text>
</comment>
<sequence>MSKPLQIGVTGGIGSGKSIICRLFSCLDIPVYGADARAKWLTNHHPGIREQVTALLGTAAYDMSGRYDTAYVASKVFKDEVLLQKLNSIIHPVVMEDTAQWVRANAAYPYLIKEAAIMNKAGDGNTLDYVIVVEAPENLRISRILMRDRRSEEEIRAIIRRQVSDDQRRNMADFIIKNDDVTALIPQVMHLHRYFRSKT</sequence>
<evidence type="ECO:0000256" key="4">
    <source>
        <dbReference type="ARBA" id="ARBA00022993"/>
    </source>
</evidence>
<feature type="binding site" evidence="5">
    <location>
        <begin position="14"/>
        <end position="19"/>
    </location>
    <ligand>
        <name>ATP</name>
        <dbReference type="ChEBI" id="CHEBI:30616"/>
    </ligand>
</feature>
<dbReference type="Proteomes" id="UP000612680">
    <property type="component" value="Chromosome"/>
</dbReference>
<dbReference type="PANTHER" id="PTHR10695">
    <property type="entry name" value="DEPHOSPHO-COA KINASE-RELATED"/>
    <property type="match status" value="1"/>
</dbReference>
<dbReference type="PANTHER" id="PTHR10695:SF46">
    <property type="entry name" value="BIFUNCTIONAL COENZYME A SYNTHASE-RELATED"/>
    <property type="match status" value="1"/>
</dbReference>
<dbReference type="GO" id="GO:0004140">
    <property type="term" value="F:dephospho-CoA kinase activity"/>
    <property type="evidence" value="ECO:0007669"/>
    <property type="project" value="UniProtKB-EC"/>
</dbReference>
<comment type="pathway">
    <text evidence="5">Cofactor biosynthesis; coenzyme A biosynthesis; CoA from (R)-pantothenate: step 5/5.</text>
</comment>
<dbReference type="NCBIfam" id="TIGR00152">
    <property type="entry name" value="dephospho-CoA kinase"/>
    <property type="match status" value="1"/>
</dbReference>
<evidence type="ECO:0000256" key="3">
    <source>
        <dbReference type="ARBA" id="ARBA00022840"/>
    </source>
</evidence>
<dbReference type="PROSITE" id="PS51219">
    <property type="entry name" value="DPCK"/>
    <property type="match status" value="1"/>
</dbReference>
<keyword evidence="8" id="KW-1185">Reference proteome</keyword>
<gene>
    <name evidence="5 7" type="primary">coaE</name>
    <name evidence="7" type="ORF">HWI92_13340</name>
</gene>
<comment type="subcellular location">
    <subcellularLocation>
        <location evidence="5">Cytoplasm</location>
    </subcellularLocation>
</comment>
<protein>
    <recommendedName>
        <fullName evidence="5 6">Dephospho-CoA kinase</fullName>
        <ecNumber evidence="5 6">2.7.1.24</ecNumber>
    </recommendedName>
    <alternativeName>
        <fullName evidence="5">Dephosphocoenzyme A kinase</fullName>
    </alternativeName>
</protein>
<keyword evidence="2 5" id="KW-0547">Nucleotide-binding</keyword>
<dbReference type="InterPro" id="IPR027417">
    <property type="entry name" value="P-loop_NTPase"/>
</dbReference>
<keyword evidence="3 5" id="KW-0067">ATP-binding</keyword>
<keyword evidence="4 5" id="KW-0173">Coenzyme A biosynthesis</keyword>
<evidence type="ECO:0000256" key="1">
    <source>
        <dbReference type="ARBA" id="ARBA00009018"/>
    </source>
</evidence>
<dbReference type="EMBL" id="CP056775">
    <property type="protein sequence ID" value="QRR01822.1"/>
    <property type="molecule type" value="Genomic_DNA"/>
</dbReference>
<keyword evidence="5 7" id="KW-0418">Kinase</keyword>
<evidence type="ECO:0000256" key="2">
    <source>
        <dbReference type="ARBA" id="ARBA00022741"/>
    </source>
</evidence>
<comment type="catalytic activity">
    <reaction evidence="5">
        <text>3'-dephospho-CoA + ATP = ADP + CoA + H(+)</text>
        <dbReference type="Rhea" id="RHEA:18245"/>
        <dbReference type="ChEBI" id="CHEBI:15378"/>
        <dbReference type="ChEBI" id="CHEBI:30616"/>
        <dbReference type="ChEBI" id="CHEBI:57287"/>
        <dbReference type="ChEBI" id="CHEBI:57328"/>
        <dbReference type="ChEBI" id="CHEBI:456216"/>
        <dbReference type="EC" id="2.7.1.24"/>
    </reaction>
</comment>
<evidence type="ECO:0000256" key="6">
    <source>
        <dbReference type="NCBIfam" id="TIGR00152"/>
    </source>
</evidence>
<dbReference type="InterPro" id="IPR001977">
    <property type="entry name" value="Depp_CoAkinase"/>
</dbReference>
<dbReference type="RefSeq" id="WP_204655864.1">
    <property type="nucleotide sequence ID" value="NZ_CP056775.1"/>
</dbReference>
<dbReference type="CDD" id="cd02022">
    <property type="entry name" value="DPCK"/>
    <property type="match status" value="1"/>
</dbReference>
<dbReference type="EC" id="2.7.1.24" evidence="5 6"/>
<accession>A0ABX7I8F0</accession>
<keyword evidence="5" id="KW-0963">Cytoplasm</keyword>
<keyword evidence="5 7" id="KW-0808">Transferase</keyword>
<organism evidence="7 8">
    <name type="scientific">Dyadobacter sandarakinus</name>
    <dbReference type="NCBI Taxonomy" id="2747268"/>
    <lineage>
        <taxon>Bacteria</taxon>
        <taxon>Pseudomonadati</taxon>
        <taxon>Bacteroidota</taxon>
        <taxon>Cytophagia</taxon>
        <taxon>Cytophagales</taxon>
        <taxon>Spirosomataceae</taxon>
        <taxon>Dyadobacter</taxon>
    </lineage>
</organism>
<proteinExistence type="inferred from homology"/>
<comment type="function">
    <text evidence="5">Catalyzes the phosphorylation of the 3'-hydroxyl group of dephosphocoenzyme A to form coenzyme A.</text>
</comment>
<evidence type="ECO:0000256" key="5">
    <source>
        <dbReference type="HAMAP-Rule" id="MF_00376"/>
    </source>
</evidence>
<dbReference type="Gene3D" id="3.40.50.300">
    <property type="entry name" value="P-loop containing nucleotide triphosphate hydrolases"/>
    <property type="match status" value="1"/>
</dbReference>